<dbReference type="InterPro" id="IPR049808">
    <property type="entry name" value="CONSTANS-like_Bbox1"/>
</dbReference>
<organism evidence="6 7">
    <name type="scientific">Hibiscus sabdariffa</name>
    <name type="common">roselle</name>
    <dbReference type="NCBI Taxonomy" id="183260"/>
    <lineage>
        <taxon>Eukaryota</taxon>
        <taxon>Viridiplantae</taxon>
        <taxon>Streptophyta</taxon>
        <taxon>Embryophyta</taxon>
        <taxon>Tracheophyta</taxon>
        <taxon>Spermatophyta</taxon>
        <taxon>Magnoliopsida</taxon>
        <taxon>eudicotyledons</taxon>
        <taxon>Gunneridae</taxon>
        <taxon>Pentapetalae</taxon>
        <taxon>rosids</taxon>
        <taxon>malvids</taxon>
        <taxon>Malvales</taxon>
        <taxon>Malvaceae</taxon>
        <taxon>Malvoideae</taxon>
        <taxon>Hibiscus</taxon>
    </lineage>
</organism>
<evidence type="ECO:0000313" key="7">
    <source>
        <dbReference type="Proteomes" id="UP001472677"/>
    </source>
</evidence>
<dbReference type="CDD" id="cd19821">
    <property type="entry name" value="Bbox1_BBX-like"/>
    <property type="match status" value="1"/>
</dbReference>
<protein>
    <recommendedName>
        <fullName evidence="5">B box-type domain-containing protein</fullName>
    </recommendedName>
</protein>
<reference evidence="6 7" key="1">
    <citation type="journal article" date="2024" name="G3 (Bethesda)">
        <title>Genome assembly of Hibiscus sabdariffa L. provides insights into metabolisms of medicinal natural products.</title>
        <authorList>
            <person name="Kim T."/>
        </authorList>
    </citation>
    <scope>NUCLEOTIDE SEQUENCE [LARGE SCALE GENOMIC DNA]</scope>
    <source>
        <strain evidence="6">TK-2024</strain>
        <tissue evidence="6">Old leaves</tissue>
    </source>
</reference>
<dbReference type="PROSITE" id="PS50119">
    <property type="entry name" value="ZF_BBOX"/>
    <property type="match status" value="1"/>
</dbReference>
<name>A0ABR2EJ96_9ROSI</name>
<gene>
    <name evidence="6" type="ORF">V6N12_048525</name>
</gene>
<dbReference type="Pfam" id="PF00643">
    <property type="entry name" value="zf-B_box"/>
    <property type="match status" value="1"/>
</dbReference>
<evidence type="ECO:0000256" key="1">
    <source>
        <dbReference type="ARBA" id="ARBA00022723"/>
    </source>
</evidence>
<evidence type="ECO:0000256" key="2">
    <source>
        <dbReference type="ARBA" id="ARBA00022771"/>
    </source>
</evidence>
<comment type="caution">
    <text evidence="6">The sequence shown here is derived from an EMBL/GenBank/DDBJ whole genome shotgun (WGS) entry which is preliminary data.</text>
</comment>
<dbReference type="SMART" id="SM00336">
    <property type="entry name" value="BBOX"/>
    <property type="match status" value="1"/>
</dbReference>
<accession>A0ABR2EJ96</accession>
<feature type="domain" description="B box-type" evidence="5">
    <location>
        <begin position="27"/>
        <end position="68"/>
    </location>
</feature>
<keyword evidence="1" id="KW-0479">Metal-binding</keyword>
<dbReference type="PANTHER" id="PTHR31717:SF142">
    <property type="entry name" value="B-BOX DOMAIN PROTEIN 30-RELATED"/>
    <property type="match status" value="1"/>
</dbReference>
<sequence length="123" mass="13944">MCKGLREGNKPVSCLKESVSPHANTVSRSVNCELCDSTATLYCQADDAYLCRKCDRWVHEANFLALRHIRCFLCNVCQNPTQRYLVGASREVLLPTTVSWSKGRHCDSDMETKHSTKTPFLFL</sequence>
<evidence type="ECO:0000256" key="3">
    <source>
        <dbReference type="ARBA" id="ARBA00022833"/>
    </source>
</evidence>
<keyword evidence="2 4" id="KW-0863">Zinc-finger</keyword>
<dbReference type="Proteomes" id="UP001472677">
    <property type="component" value="Unassembled WGS sequence"/>
</dbReference>
<proteinExistence type="predicted"/>
<dbReference type="EMBL" id="JBBPBM010000013">
    <property type="protein sequence ID" value="KAK8561454.1"/>
    <property type="molecule type" value="Genomic_DNA"/>
</dbReference>
<evidence type="ECO:0000256" key="4">
    <source>
        <dbReference type="PROSITE-ProRule" id="PRU00024"/>
    </source>
</evidence>
<evidence type="ECO:0000313" key="6">
    <source>
        <dbReference type="EMBL" id="KAK8561454.1"/>
    </source>
</evidence>
<evidence type="ECO:0000259" key="5">
    <source>
        <dbReference type="PROSITE" id="PS50119"/>
    </source>
</evidence>
<keyword evidence="7" id="KW-1185">Reference proteome</keyword>
<dbReference type="InterPro" id="IPR000315">
    <property type="entry name" value="Znf_B-box"/>
</dbReference>
<keyword evidence="3" id="KW-0862">Zinc</keyword>
<dbReference type="PANTHER" id="PTHR31717">
    <property type="entry name" value="ZINC FINGER PROTEIN CONSTANS-LIKE 10"/>
    <property type="match status" value="1"/>
</dbReference>